<dbReference type="AlphaFoldDB" id="A0AA97PGG1"/>
<proteinExistence type="predicted"/>
<dbReference type="EMBL" id="JH792958">
    <property type="protein sequence ID" value="ELQ33694.1"/>
    <property type="molecule type" value="Genomic_DNA"/>
</dbReference>
<organism evidence="1">
    <name type="scientific">Pyricularia oryzae (strain Y34)</name>
    <name type="common">Rice blast fungus</name>
    <name type="synonym">Magnaporthe oryzae</name>
    <dbReference type="NCBI Taxonomy" id="1143189"/>
    <lineage>
        <taxon>Eukaryota</taxon>
        <taxon>Fungi</taxon>
        <taxon>Dikarya</taxon>
        <taxon>Ascomycota</taxon>
        <taxon>Pezizomycotina</taxon>
        <taxon>Sordariomycetes</taxon>
        <taxon>Sordariomycetidae</taxon>
        <taxon>Magnaporthales</taxon>
        <taxon>Pyriculariaceae</taxon>
        <taxon>Pyricularia</taxon>
    </lineage>
</organism>
<dbReference type="Proteomes" id="UP000011086">
    <property type="component" value="Unassembled WGS sequence"/>
</dbReference>
<gene>
    <name evidence="1" type="ORF">OOU_Y34scaffold00901g4</name>
</gene>
<reference evidence="1" key="1">
    <citation type="journal article" date="2012" name="PLoS Genet.">
        <title>Comparative analysis of the genomes of two field isolates of the rice blast fungus Magnaporthe oryzae.</title>
        <authorList>
            <person name="Xue M."/>
            <person name="Yang J."/>
            <person name="Li Z."/>
            <person name="Hu S."/>
            <person name="Yao N."/>
            <person name="Dean R.A."/>
            <person name="Zhao W."/>
            <person name="Shen M."/>
            <person name="Zhang H."/>
            <person name="Li C."/>
            <person name="Liu L."/>
            <person name="Cao L."/>
            <person name="Xu X."/>
            <person name="Xing Y."/>
            <person name="Hsiang T."/>
            <person name="Zhang Z."/>
            <person name="Xu J.R."/>
            <person name="Peng Y.L."/>
        </authorList>
    </citation>
    <scope>NUCLEOTIDE SEQUENCE</scope>
    <source>
        <strain evidence="1">Y34</strain>
    </source>
</reference>
<accession>A0AA97PGG1</accession>
<evidence type="ECO:0000313" key="1">
    <source>
        <dbReference type="EMBL" id="ELQ33694.1"/>
    </source>
</evidence>
<sequence>MSVAMSYHAVDKDTKIMGLSSCISSGVG</sequence>
<name>A0AA97PGG1_PYRO3</name>
<protein>
    <submittedName>
        <fullName evidence="1">Uncharacterized protein</fullName>
    </submittedName>
</protein>